<protein>
    <recommendedName>
        <fullName evidence="5">DUF4064 domain-containing protein</fullName>
    </recommendedName>
</protein>
<dbReference type="RefSeq" id="WP_189348906.1">
    <property type="nucleotide sequence ID" value="NZ_BMXK01000003.1"/>
</dbReference>
<feature type="region of interest" description="Disordered" evidence="1">
    <location>
        <begin position="1"/>
        <end position="108"/>
    </location>
</feature>
<dbReference type="EMBL" id="BMXK01000003">
    <property type="protein sequence ID" value="GHD03042.1"/>
    <property type="molecule type" value="Genomic_DNA"/>
</dbReference>
<feature type="transmembrane region" description="Helical" evidence="2">
    <location>
        <begin position="202"/>
        <end position="219"/>
    </location>
</feature>
<evidence type="ECO:0008006" key="5">
    <source>
        <dbReference type="Google" id="ProtNLM"/>
    </source>
</evidence>
<feature type="compositionally biased region" description="Low complexity" evidence="1">
    <location>
        <begin position="11"/>
        <end position="57"/>
    </location>
</feature>
<name>A0ABQ3GG81_9MICC</name>
<keyword evidence="2" id="KW-0812">Transmembrane</keyword>
<keyword evidence="2" id="KW-0472">Membrane</keyword>
<evidence type="ECO:0000256" key="2">
    <source>
        <dbReference type="SAM" id="Phobius"/>
    </source>
</evidence>
<proteinExistence type="predicted"/>
<feature type="compositionally biased region" description="Low complexity" evidence="1">
    <location>
        <begin position="82"/>
        <end position="101"/>
    </location>
</feature>
<accession>A0ABQ3GG81</accession>
<gene>
    <name evidence="3" type="ORF">GCM10008096_08850</name>
</gene>
<dbReference type="Proteomes" id="UP000642819">
    <property type="component" value="Unassembled WGS sequence"/>
</dbReference>
<organism evidence="3 4">
    <name type="scientific">Zhihengliuella salsuginis</name>
    <dbReference type="NCBI Taxonomy" id="578222"/>
    <lineage>
        <taxon>Bacteria</taxon>
        <taxon>Bacillati</taxon>
        <taxon>Actinomycetota</taxon>
        <taxon>Actinomycetes</taxon>
        <taxon>Micrococcales</taxon>
        <taxon>Micrococcaceae</taxon>
        <taxon>Zhihengliuella</taxon>
    </lineage>
</organism>
<sequence length="258" mass="27045">MSQDRPENNDPSPQEGSQPSPQHQEPPQYGVRLPQGQNPQQPSQPESNPSPYGQTPGQYPPPPPGAYGQAGPAQGGQGGYGRPSPYGQPGGYAQPAGGMQPPQAPGNPPKQIMISFGLIMAAGALTLLSGIMLLLTPVNELTRVLDEVYASDPMLQEQLAAAGMSTETIAQTAKTFGFVFIVIGVLLYALIAFFIRRGSNGARVTGTVLAAISLIGLFGGDILGVVTILLGIAGIVMAWTAPSSAYVRAVKEAKRWRR</sequence>
<evidence type="ECO:0000313" key="4">
    <source>
        <dbReference type="Proteomes" id="UP000642819"/>
    </source>
</evidence>
<evidence type="ECO:0000313" key="3">
    <source>
        <dbReference type="EMBL" id="GHD03042.1"/>
    </source>
</evidence>
<feature type="transmembrane region" description="Helical" evidence="2">
    <location>
        <begin position="175"/>
        <end position="195"/>
    </location>
</feature>
<keyword evidence="4" id="KW-1185">Reference proteome</keyword>
<evidence type="ECO:0000256" key="1">
    <source>
        <dbReference type="SAM" id="MobiDB-lite"/>
    </source>
</evidence>
<feature type="transmembrane region" description="Helical" evidence="2">
    <location>
        <begin position="112"/>
        <end position="135"/>
    </location>
</feature>
<keyword evidence="2" id="KW-1133">Transmembrane helix</keyword>
<feature type="transmembrane region" description="Helical" evidence="2">
    <location>
        <begin position="225"/>
        <end position="247"/>
    </location>
</feature>
<reference evidence="4" key="1">
    <citation type="journal article" date="2019" name="Int. J. Syst. Evol. Microbiol.">
        <title>The Global Catalogue of Microorganisms (GCM) 10K type strain sequencing project: providing services to taxonomists for standard genome sequencing and annotation.</title>
        <authorList>
            <consortium name="The Broad Institute Genomics Platform"/>
            <consortium name="The Broad Institute Genome Sequencing Center for Infectious Disease"/>
            <person name="Wu L."/>
            <person name="Ma J."/>
        </authorList>
    </citation>
    <scope>NUCLEOTIDE SEQUENCE [LARGE SCALE GENOMIC DNA]</scope>
    <source>
        <strain evidence="4">KCTC 19466</strain>
    </source>
</reference>
<comment type="caution">
    <text evidence="3">The sequence shown here is derived from an EMBL/GenBank/DDBJ whole genome shotgun (WGS) entry which is preliminary data.</text>
</comment>